<reference evidence="2 3" key="1">
    <citation type="journal article" date="2019" name="Genome Biol. Evol.">
        <title>Insights into the evolution of the New World diploid cottons (Gossypium, subgenus Houzingenia) based on genome sequencing.</title>
        <authorList>
            <person name="Grover C.E."/>
            <person name="Arick M.A. 2nd"/>
            <person name="Thrash A."/>
            <person name="Conover J.L."/>
            <person name="Sanders W.S."/>
            <person name="Peterson D.G."/>
            <person name="Frelichowski J.E."/>
            <person name="Scheffler J.A."/>
            <person name="Scheffler B.E."/>
            <person name="Wendel J.F."/>
        </authorList>
    </citation>
    <scope>NUCLEOTIDE SEQUENCE [LARGE SCALE GENOMIC DNA]</scope>
    <source>
        <strain evidence="2">1</strain>
        <tissue evidence="2">Leaf</tissue>
    </source>
</reference>
<dbReference type="Pfam" id="PF01388">
    <property type="entry name" value="ARID"/>
    <property type="match status" value="1"/>
</dbReference>
<dbReference type="PROSITE" id="PS51011">
    <property type="entry name" value="ARID"/>
    <property type="match status" value="1"/>
</dbReference>
<dbReference type="Proteomes" id="UP000593576">
    <property type="component" value="Unassembled WGS sequence"/>
</dbReference>
<dbReference type="CDD" id="cd00167">
    <property type="entry name" value="SANT"/>
    <property type="match status" value="1"/>
</dbReference>
<dbReference type="InterPro" id="IPR001606">
    <property type="entry name" value="ARID_dom"/>
</dbReference>
<dbReference type="SUPFAM" id="SSF46774">
    <property type="entry name" value="ARID-like"/>
    <property type="match status" value="1"/>
</dbReference>
<comment type="caution">
    <text evidence="2">The sequence shown here is derived from an EMBL/GenBank/DDBJ whole genome shotgun (WGS) entry which is preliminary data.</text>
</comment>
<keyword evidence="3" id="KW-1185">Reference proteome</keyword>
<dbReference type="PANTHER" id="PTHR46410:SF18">
    <property type="entry name" value="AT-RICH INTERACTIVE DOMAIN-CONTAINING PROTEIN 2"/>
    <property type="match status" value="1"/>
</dbReference>
<accession>A0A7J9L2K9</accession>
<sequence length="610" mass="69634">MAGWSSLTNGSGLDCVSHVTKDSVEEFCDHKDRLRCLFDLVLSGYLKEVTGKGFIRPMPPMLGNDMQSPDLLKLFLVVREIGGYESVSKKGLWAFVVKELGLDLEVSASVKLIYAKYLHELEKWLKKSNREGSDVGNFGFLSLEHEEEFRGLFTNGVRPKVVINRVALLEYVKHDQFIGMDAANGLKCRLQMFGDYEEKERVCRNDFGPPFPQKEFTTRKRKRESLSGMLNWVIQVAKCLDDPSAGAILEPSKWKDHIGNEFWIQAIRAREALRQKRDDCSVVEPSLSQKNRKMHPSMFDDTSLHHQFTERLRSCSCCISASTLENNLMCLNSTKSECGPEEQPVVAMDLSSLDTSMAAEPSVDDSFRRQVFVGPRFQAEVPEWSGIVSDTDSKWLGTLEWPVKCEEHNSLAVTDQIGKGRPNSCSCQIPGSVECIRLHIAEKRMKLKLELGSVFYRWKFDGMGEEVTLRWTAEEEKRFKYMVQFEPPSLNTFWPSASKFFPGKTRQDVGSYYFNVFLIRRRSYQNRVTPKSIDSDDDETEFGCISGSLGSEAVKNVFKTFWPSASKFFPGKTRQDVGSYYFNVFLIRLRSCQNRVTPKSIDSDDDETEF</sequence>
<dbReference type="InterPro" id="IPR009057">
    <property type="entry name" value="Homeodomain-like_sf"/>
</dbReference>
<dbReference type="InterPro" id="IPR036431">
    <property type="entry name" value="ARID_dom_sf"/>
</dbReference>
<dbReference type="InterPro" id="IPR001005">
    <property type="entry name" value="SANT/Myb"/>
</dbReference>
<dbReference type="SMART" id="SM01014">
    <property type="entry name" value="ARID"/>
    <property type="match status" value="1"/>
</dbReference>
<dbReference type="CDD" id="cd16100">
    <property type="entry name" value="ARID"/>
    <property type="match status" value="1"/>
</dbReference>
<feature type="domain" description="ARID" evidence="1">
    <location>
        <begin position="32"/>
        <end position="126"/>
    </location>
</feature>
<evidence type="ECO:0000259" key="1">
    <source>
        <dbReference type="PROSITE" id="PS51011"/>
    </source>
</evidence>
<dbReference type="GO" id="GO:0003677">
    <property type="term" value="F:DNA binding"/>
    <property type="evidence" value="ECO:0007669"/>
    <property type="project" value="InterPro"/>
</dbReference>
<gene>
    <name evidence="2" type="ORF">Goshw_012371</name>
</gene>
<dbReference type="AlphaFoldDB" id="A0A7J9L2K9"/>
<feature type="non-terminal residue" evidence="2">
    <location>
        <position position="1"/>
    </location>
</feature>
<evidence type="ECO:0000313" key="2">
    <source>
        <dbReference type="EMBL" id="MBA0853002.1"/>
    </source>
</evidence>
<protein>
    <recommendedName>
        <fullName evidence="1">ARID domain-containing protein</fullName>
    </recommendedName>
</protein>
<organism evidence="2 3">
    <name type="scientific">Gossypium schwendimanii</name>
    <name type="common">Cotton</name>
    <dbReference type="NCBI Taxonomy" id="34291"/>
    <lineage>
        <taxon>Eukaryota</taxon>
        <taxon>Viridiplantae</taxon>
        <taxon>Streptophyta</taxon>
        <taxon>Embryophyta</taxon>
        <taxon>Tracheophyta</taxon>
        <taxon>Spermatophyta</taxon>
        <taxon>Magnoliopsida</taxon>
        <taxon>eudicotyledons</taxon>
        <taxon>Gunneridae</taxon>
        <taxon>Pentapetalae</taxon>
        <taxon>rosids</taxon>
        <taxon>malvids</taxon>
        <taxon>Malvales</taxon>
        <taxon>Malvaceae</taxon>
        <taxon>Malvoideae</taxon>
        <taxon>Gossypium</taxon>
    </lineage>
</organism>
<proteinExistence type="predicted"/>
<dbReference type="PANTHER" id="PTHR46410">
    <property type="entry name" value="AT-RICH INTERACTIVE DOMAIN-CONTAINING PROTEIN 2"/>
    <property type="match status" value="1"/>
</dbReference>
<dbReference type="SMART" id="SM00501">
    <property type="entry name" value="BRIGHT"/>
    <property type="match status" value="1"/>
</dbReference>
<dbReference type="SUPFAM" id="SSF46689">
    <property type="entry name" value="Homeodomain-like"/>
    <property type="match status" value="1"/>
</dbReference>
<dbReference type="Gene3D" id="1.10.150.60">
    <property type="entry name" value="ARID DNA-binding domain"/>
    <property type="match status" value="1"/>
</dbReference>
<dbReference type="OrthoDB" id="1938591at2759"/>
<dbReference type="EMBL" id="JABFAF010000004">
    <property type="protein sequence ID" value="MBA0853002.1"/>
    <property type="molecule type" value="Genomic_DNA"/>
</dbReference>
<evidence type="ECO:0000313" key="3">
    <source>
        <dbReference type="Proteomes" id="UP000593576"/>
    </source>
</evidence>
<name>A0A7J9L2K9_GOSSC</name>